<feature type="compositionally biased region" description="Basic and acidic residues" evidence="1">
    <location>
        <begin position="34"/>
        <end position="45"/>
    </location>
</feature>
<dbReference type="RefSeq" id="WP_347306449.1">
    <property type="nucleotide sequence ID" value="NZ_JBAJEX010000001.1"/>
</dbReference>
<accession>A0ABV0EBM0</accession>
<evidence type="ECO:0000313" key="3">
    <source>
        <dbReference type="Proteomes" id="UP001482231"/>
    </source>
</evidence>
<sequence length="55" mass="6516">MESPLLPLYEVEYLPVERRLGERRRNPPNLRPPGLERRRGERRQPEAPAVLRPMA</sequence>
<dbReference type="EMBL" id="JBAJEX010000001">
    <property type="protein sequence ID" value="MEO1765896.1"/>
    <property type="molecule type" value="Genomic_DNA"/>
</dbReference>
<reference evidence="2 3" key="1">
    <citation type="submission" date="2024-02" db="EMBL/GenBank/DDBJ databases">
        <title>New thermophilic sulfur-oxidizing bacteria from a hot springs of the Uzon caldera (Kamchatka, Russia).</title>
        <authorList>
            <person name="Dukat A.M."/>
            <person name="Elcheninov A.G."/>
            <person name="Frolov E.N."/>
        </authorList>
    </citation>
    <scope>NUCLEOTIDE SEQUENCE [LARGE SCALE GENOMIC DNA]</scope>
    <source>
        <strain evidence="2 3">AK1</strain>
    </source>
</reference>
<gene>
    <name evidence="2" type="ORF">V6E02_01495</name>
</gene>
<evidence type="ECO:0000313" key="2">
    <source>
        <dbReference type="EMBL" id="MEO1765896.1"/>
    </source>
</evidence>
<organism evidence="2 3">
    <name type="scientific">Thiobacter aerophilum</name>
    <dbReference type="NCBI Taxonomy" id="3121275"/>
    <lineage>
        <taxon>Bacteria</taxon>
        <taxon>Pseudomonadati</taxon>
        <taxon>Pseudomonadota</taxon>
        <taxon>Betaproteobacteria</taxon>
        <taxon>Burkholderiales</taxon>
        <taxon>Thiobacteraceae</taxon>
        <taxon>Thiobacter</taxon>
    </lineage>
</organism>
<evidence type="ECO:0000256" key="1">
    <source>
        <dbReference type="SAM" id="MobiDB-lite"/>
    </source>
</evidence>
<dbReference type="Proteomes" id="UP001482231">
    <property type="component" value="Unassembled WGS sequence"/>
</dbReference>
<proteinExistence type="predicted"/>
<comment type="caution">
    <text evidence="2">The sequence shown here is derived from an EMBL/GenBank/DDBJ whole genome shotgun (WGS) entry which is preliminary data.</text>
</comment>
<protein>
    <submittedName>
        <fullName evidence="2">Uncharacterized protein</fullName>
    </submittedName>
</protein>
<feature type="region of interest" description="Disordered" evidence="1">
    <location>
        <begin position="17"/>
        <end position="55"/>
    </location>
</feature>
<name>A0ABV0EBM0_9BURK</name>
<keyword evidence="3" id="KW-1185">Reference proteome</keyword>